<evidence type="ECO:0000313" key="3">
    <source>
        <dbReference type="Proteomes" id="UP000076603"/>
    </source>
</evidence>
<dbReference type="Proteomes" id="UP000076603">
    <property type="component" value="Unassembled WGS sequence"/>
</dbReference>
<keyword evidence="3" id="KW-1185">Reference proteome</keyword>
<dbReference type="PATRIC" id="fig|1121326.3.peg.3246"/>
<evidence type="ECO:0000256" key="1">
    <source>
        <dbReference type="SAM" id="MobiDB-lite"/>
    </source>
</evidence>
<dbReference type="RefSeq" id="WP_161486981.1">
    <property type="nucleotide sequence ID" value="NZ_FQXL01000005.1"/>
</dbReference>
<gene>
    <name evidence="2" type="ORF">CLMAG_32150</name>
</gene>
<dbReference type="AlphaFoldDB" id="A0A161XB18"/>
<dbReference type="EMBL" id="LWAE01000003">
    <property type="protein sequence ID" value="KZL91456.1"/>
    <property type="molecule type" value="Genomic_DNA"/>
</dbReference>
<organism evidence="2 3">
    <name type="scientific">Clostridium magnum DSM 2767</name>
    <dbReference type="NCBI Taxonomy" id="1121326"/>
    <lineage>
        <taxon>Bacteria</taxon>
        <taxon>Bacillati</taxon>
        <taxon>Bacillota</taxon>
        <taxon>Clostridia</taxon>
        <taxon>Eubacteriales</taxon>
        <taxon>Clostridiaceae</taxon>
        <taxon>Clostridium</taxon>
    </lineage>
</organism>
<comment type="caution">
    <text evidence="2">The sequence shown here is derived from an EMBL/GenBank/DDBJ whole genome shotgun (WGS) entry which is preliminary data.</text>
</comment>
<feature type="region of interest" description="Disordered" evidence="1">
    <location>
        <begin position="20"/>
        <end position="53"/>
    </location>
</feature>
<protein>
    <submittedName>
        <fullName evidence="2">Uncharacterized protein</fullName>
    </submittedName>
</protein>
<proteinExistence type="predicted"/>
<reference evidence="2 3" key="1">
    <citation type="submission" date="2016-04" db="EMBL/GenBank/DDBJ databases">
        <title>Genome sequence of Clostridium magnum DSM 2767.</title>
        <authorList>
            <person name="Poehlein A."/>
            <person name="Uhlig R."/>
            <person name="Fischer R."/>
            <person name="Bahl H."/>
            <person name="Daniel R."/>
        </authorList>
    </citation>
    <scope>NUCLEOTIDE SEQUENCE [LARGE SCALE GENOMIC DNA]</scope>
    <source>
        <strain evidence="2 3">DSM 2767</strain>
    </source>
</reference>
<sequence>MTKKNKEDLVLEDNSTLRRLELGPNESGSCDYPNIQRFSLTSRKKKSPEPEKE</sequence>
<evidence type="ECO:0000313" key="2">
    <source>
        <dbReference type="EMBL" id="KZL91456.1"/>
    </source>
</evidence>
<accession>A0A161XB18</accession>
<name>A0A161XB18_9CLOT</name>